<comment type="caution">
    <text evidence="2">The sequence shown here is derived from an EMBL/GenBank/DDBJ whole genome shotgun (WGS) entry which is preliminary data.</text>
</comment>
<dbReference type="SUPFAM" id="SSF47413">
    <property type="entry name" value="lambda repressor-like DNA-binding domains"/>
    <property type="match status" value="1"/>
</dbReference>
<dbReference type="InterPro" id="IPR001387">
    <property type="entry name" value="Cro/C1-type_HTH"/>
</dbReference>
<name>A0ABP4M441_9ACTN</name>
<dbReference type="CDD" id="cd00093">
    <property type="entry name" value="HTH_XRE"/>
    <property type="match status" value="1"/>
</dbReference>
<evidence type="ECO:0000259" key="1">
    <source>
        <dbReference type="PROSITE" id="PS50943"/>
    </source>
</evidence>
<dbReference type="Proteomes" id="UP001500363">
    <property type="component" value="Unassembled WGS sequence"/>
</dbReference>
<gene>
    <name evidence="2" type="ORF">GCM10009741_44440</name>
</gene>
<dbReference type="InterPro" id="IPR010982">
    <property type="entry name" value="Lambda_DNA-bd_dom_sf"/>
</dbReference>
<dbReference type="SMART" id="SM00530">
    <property type="entry name" value="HTH_XRE"/>
    <property type="match status" value="1"/>
</dbReference>
<proteinExistence type="predicted"/>
<protein>
    <recommendedName>
        <fullName evidence="1">HTH cro/C1-type domain-containing protein</fullName>
    </recommendedName>
</protein>
<reference evidence="3" key="1">
    <citation type="journal article" date="2019" name="Int. J. Syst. Evol. Microbiol.">
        <title>The Global Catalogue of Microorganisms (GCM) 10K type strain sequencing project: providing services to taxonomists for standard genome sequencing and annotation.</title>
        <authorList>
            <consortium name="The Broad Institute Genomics Platform"/>
            <consortium name="The Broad Institute Genome Sequencing Center for Infectious Disease"/>
            <person name="Wu L."/>
            <person name="Ma J."/>
        </authorList>
    </citation>
    <scope>NUCLEOTIDE SEQUENCE [LARGE SCALE GENOMIC DNA]</scope>
    <source>
        <strain evidence="3">JCM 14303</strain>
    </source>
</reference>
<dbReference type="Pfam" id="PF13560">
    <property type="entry name" value="HTH_31"/>
    <property type="match status" value="1"/>
</dbReference>
<accession>A0ABP4M441</accession>
<dbReference type="RefSeq" id="WP_344176936.1">
    <property type="nucleotide sequence ID" value="NZ_BAAANC010000002.1"/>
</dbReference>
<feature type="domain" description="HTH cro/C1-type" evidence="1">
    <location>
        <begin position="7"/>
        <end position="65"/>
    </location>
</feature>
<dbReference type="PROSITE" id="PS50943">
    <property type="entry name" value="HTH_CROC1"/>
    <property type="match status" value="1"/>
</dbReference>
<keyword evidence="3" id="KW-1185">Reference proteome</keyword>
<dbReference type="Gene3D" id="1.10.260.40">
    <property type="entry name" value="lambda repressor-like DNA-binding domains"/>
    <property type="match status" value="1"/>
</dbReference>
<evidence type="ECO:0000313" key="2">
    <source>
        <dbReference type="EMBL" id="GAA1536957.1"/>
    </source>
</evidence>
<sequence length="130" mass="13999">MDLGAELKDRRKTAGRTIASVAVDAGLSVPYIANLENGRGNPTLATLTRLAEALGTTLKVDLEDQPTTDVDNLSPRTVQVIGHLAATQRRTEQAVRDDLLSTLNALKELLGREPTTRDIDRLLDLALLGS</sequence>
<evidence type="ECO:0000313" key="3">
    <source>
        <dbReference type="Proteomes" id="UP001500363"/>
    </source>
</evidence>
<dbReference type="EMBL" id="BAAANC010000002">
    <property type="protein sequence ID" value="GAA1536957.1"/>
    <property type="molecule type" value="Genomic_DNA"/>
</dbReference>
<organism evidence="2 3">
    <name type="scientific">Kribbella lupini</name>
    <dbReference type="NCBI Taxonomy" id="291602"/>
    <lineage>
        <taxon>Bacteria</taxon>
        <taxon>Bacillati</taxon>
        <taxon>Actinomycetota</taxon>
        <taxon>Actinomycetes</taxon>
        <taxon>Propionibacteriales</taxon>
        <taxon>Kribbellaceae</taxon>
        <taxon>Kribbella</taxon>
    </lineage>
</organism>